<accession>A0AA40BVJ6</accession>
<feature type="region of interest" description="Disordered" evidence="1">
    <location>
        <begin position="92"/>
        <end position="111"/>
    </location>
</feature>
<keyword evidence="2" id="KW-1133">Transmembrane helix</keyword>
<evidence type="ECO:0000256" key="2">
    <source>
        <dbReference type="SAM" id="Phobius"/>
    </source>
</evidence>
<organism evidence="3 4">
    <name type="scientific">Bombardia bombarda</name>
    <dbReference type="NCBI Taxonomy" id="252184"/>
    <lineage>
        <taxon>Eukaryota</taxon>
        <taxon>Fungi</taxon>
        <taxon>Dikarya</taxon>
        <taxon>Ascomycota</taxon>
        <taxon>Pezizomycotina</taxon>
        <taxon>Sordariomycetes</taxon>
        <taxon>Sordariomycetidae</taxon>
        <taxon>Sordariales</taxon>
        <taxon>Lasiosphaeriaceae</taxon>
        <taxon>Bombardia</taxon>
    </lineage>
</organism>
<gene>
    <name evidence="3" type="ORF">B0T17DRAFT_510987</name>
</gene>
<proteinExistence type="predicted"/>
<feature type="region of interest" description="Disordered" evidence="1">
    <location>
        <begin position="205"/>
        <end position="256"/>
    </location>
</feature>
<dbReference type="EMBL" id="JAULSR010000007">
    <property type="protein sequence ID" value="KAK0615199.1"/>
    <property type="molecule type" value="Genomic_DNA"/>
</dbReference>
<reference evidence="3" key="1">
    <citation type="submission" date="2023-06" db="EMBL/GenBank/DDBJ databases">
        <title>Genome-scale phylogeny and comparative genomics of the fungal order Sordariales.</title>
        <authorList>
            <consortium name="Lawrence Berkeley National Laboratory"/>
            <person name="Hensen N."/>
            <person name="Bonometti L."/>
            <person name="Westerberg I."/>
            <person name="Brannstrom I.O."/>
            <person name="Guillou S."/>
            <person name="Cros-Aarteil S."/>
            <person name="Calhoun S."/>
            <person name="Haridas S."/>
            <person name="Kuo A."/>
            <person name="Mondo S."/>
            <person name="Pangilinan J."/>
            <person name="Riley R."/>
            <person name="LaButti K."/>
            <person name="Andreopoulos B."/>
            <person name="Lipzen A."/>
            <person name="Chen C."/>
            <person name="Yanf M."/>
            <person name="Daum C."/>
            <person name="Ng V."/>
            <person name="Clum A."/>
            <person name="Steindorff A."/>
            <person name="Ohm R."/>
            <person name="Martin F."/>
            <person name="Silar P."/>
            <person name="Natvig D."/>
            <person name="Lalanne C."/>
            <person name="Gautier V."/>
            <person name="Ament-velasquez S.L."/>
            <person name="Kruys A."/>
            <person name="Hutchinson M.I."/>
            <person name="Powell A.J."/>
            <person name="Barry K."/>
            <person name="Miller A.N."/>
            <person name="Grigoriev I.V."/>
            <person name="Debuchy R."/>
            <person name="Gladieux P."/>
            <person name="Thoren M.H."/>
            <person name="Johannesson H."/>
        </authorList>
    </citation>
    <scope>NUCLEOTIDE SEQUENCE</scope>
    <source>
        <strain evidence="3">SMH3391-2</strain>
    </source>
</reference>
<dbReference type="Proteomes" id="UP001174934">
    <property type="component" value="Unassembled WGS sequence"/>
</dbReference>
<feature type="compositionally biased region" description="Polar residues" evidence="1">
    <location>
        <begin position="94"/>
        <end position="111"/>
    </location>
</feature>
<feature type="compositionally biased region" description="Polar residues" evidence="1">
    <location>
        <begin position="209"/>
        <end position="224"/>
    </location>
</feature>
<sequence>MTITALGCFARGGFPLTISDDSPQSTGARYYWNISASDPGYALCSNNLAMYCVVGDICPGGNFCRQIYGGELQQYWYRGLCTDKRPTDLESRGVATTAQSGSDGGDNTSIDLTTALASHSSSATASQTITAQATSAIGSALSTSTQNTRTLSQQSTNISLSLPTSLSPSPSKTPIIALAVGISVGSLGLLVSVIILLLHLRARKRRQDTSNPCSPKTQEPQQLSAAIEKSPNHRRESLLQPVSPLSGDGSPMGELSGQNQWHHVAEMPGLGLIELEGNNEVIKNNNTCSLTVDAATASHAHEVIDESGDKK</sequence>
<protein>
    <submittedName>
        <fullName evidence="3">Uncharacterized protein</fullName>
    </submittedName>
</protein>
<keyword evidence="2" id="KW-0812">Transmembrane</keyword>
<evidence type="ECO:0000313" key="4">
    <source>
        <dbReference type="Proteomes" id="UP001174934"/>
    </source>
</evidence>
<keyword evidence="4" id="KW-1185">Reference proteome</keyword>
<dbReference type="AlphaFoldDB" id="A0AA40BVJ6"/>
<evidence type="ECO:0000256" key="1">
    <source>
        <dbReference type="SAM" id="MobiDB-lite"/>
    </source>
</evidence>
<name>A0AA40BVJ6_9PEZI</name>
<evidence type="ECO:0000313" key="3">
    <source>
        <dbReference type="EMBL" id="KAK0615199.1"/>
    </source>
</evidence>
<feature type="transmembrane region" description="Helical" evidence="2">
    <location>
        <begin position="175"/>
        <end position="198"/>
    </location>
</feature>
<keyword evidence="2" id="KW-0472">Membrane</keyword>
<comment type="caution">
    <text evidence="3">The sequence shown here is derived from an EMBL/GenBank/DDBJ whole genome shotgun (WGS) entry which is preliminary data.</text>
</comment>